<feature type="compositionally biased region" description="Basic and acidic residues" evidence="1">
    <location>
        <begin position="30"/>
        <end position="52"/>
    </location>
</feature>
<dbReference type="PANTHER" id="PTHR43081">
    <property type="entry name" value="ADENYLATE CYCLASE, TERMINAL-DIFFERENTIATION SPECIFIC-RELATED"/>
    <property type="match status" value="1"/>
</dbReference>
<dbReference type="Pfam" id="PF00211">
    <property type="entry name" value="Guanylate_cyc"/>
    <property type="match status" value="1"/>
</dbReference>
<dbReference type="Proteomes" id="UP000053237">
    <property type="component" value="Unassembled WGS sequence"/>
</dbReference>
<dbReference type="SUPFAM" id="SSF55073">
    <property type="entry name" value="Nucleotide cyclase"/>
    <property type="match status" value="2"/>
</dbReference>
<accession>A0A024GQZ8</accession>
<dbReference type="SMART" id="SM00044">
    <property type="entry name" value="CYCc"/>
    <property type="match status" value="1"/>
</dbReference>
<feature type="domain" description="Guanylate cyclase" evidence="2">
    <location>
        <begin position="447"/>
        <end position="575"/>
    </location>
</feature>
<sequence length="779" mass="87634">MCWWCCMRVLENCLPRNDIVRELAPYLQHAHQEEQPTTQDRERPPRAHDDASRPPQRQTPRIGQSTSSGEIDVVITSGIDSITVNYHDGTQAILESSNNIPVSTNEAQERSTALSGRNGYFNSMHLPTLTNSQKRMPIVRSTRSEQTEYSKCSSPVNNTSDTQSGPIRLTTGGYEGGLNPHLTLASNCMSDPSLPTLPLRRPSHQKVKTELGDLTPVYWDKIVLVQVTAEGFREILSRYNSELLEEARLLYEHTVLSRLSSEYGGIELIRQRQSGLYVVAFMSEFHAAKWCISLQLSLVYAAWNVKLLKQIRALDEYYQKVPGKSKKSVLLYRGFRVCMVIHSVQMDGNLEISLANAVKWTKTVSDFAHGGQIVLSDNVWDRLKEQLVQIGNPVVEDLGAHLVLGTEVQLVLLLPRNLELRRFRPLKSPQQLKLGMRDAPSAMNDVTMVFTFIDGARPLVRSHAEELANRIKVLCSVARDLLKKHKGYECQELQGDFMVAFFHPCSAILWCGELQLQIQAKFREWSAAAGRNQQELMFHMSMGIETGRPASVSPHKTSGRADYFGNIVNQTARIAKAANGGQILIGGDAWRIFSHAYARISTNVTTHDVISEVREATIFEFKFHGYYAFKGIAAPIGLIEAIPVDPRHMQRVVQGKVSGDGLSSLFRPPKSQQIDERSVALQHRIDVKNVPAEMWRLHHAQKNENNTIRETEFDESFAIRDDVLMLESESMDEAEMTISGSETLAMSGGFRFNHNLLASQTSFTASAFEPILDERMDRI</sequence>
<evidence type="ECO:0000313" key="4">
    <source>
        <dbReference type="Proteomes" id="UP000053237"/>
    </source>
</evidence>
<reference evidence="3 4" key="1">
    <citation type="submission" date="2012-05" db="EMBL/GenBank/DDBJ databases">
        <title>Recombination and specialization in a pathogen metapopulation.</title>
        <authorList>
            <person name="Gardiner A."/>
            <person name="Kemen E."/>
            <person name="Schultz-Larsen T."/>
            <person name="MacLean D."/>
            <person name="Van Oosterhout C."/>
            <person name="Jones J.D.G."/>
        </authorList>
    </citation>
    <scope>NUCLEOTIDE SEQUENCE [LARGE SCALE GENOMIC DNA]</scope>
    <source>
        <strain evidence="3 4">Ac Nc2</strain>
    </source>
</reference>
<proteinExistence type="predicted"/>
<name>A0A024GQZ8_9STRA</name>
<dbReference type="GO" id="GO:0035556">
    <property type="term" value="P:intracellular signal transduction"/>
    <property type="evidence" value="ECO:0007669"/>
    <property type="project" value="InterPro"/>
</dbReference>
<feature type="compositionally biased region" description="Polar residues" evidence="1">
    <location>
        <begin position="55"/>
        <end position="69"/>
    </location>
</feature>
<evidence type="ECO:0000259" key="2">
    <source>
        <dbReference type="PROSITE" id="PS50125"/>
    </source>
</evidence>
<keyword evidence="4" id="KW-1185">Reference proteome</keyword>
<dbReference type="OrthoDB" id="2021138at2759"/>
<gene>
    <name evidence="3" type="ORF">BN9_104400</name>
</gene>
<dbReference type="EMBL" id="CAIX01000279">
    <property type="protein sequence ID" value="CCI49158.1"/>
    <property type="molecule type" value="Genomic_DNA"/>
</dbReference>
<feature type="region of interest" description="Disordered" evidence="1">
    <location>
        <begin position="30"/>
        <end position="71"/>
    </location>
</feature>
<dbReference type="Gene3D" id="3.30.70.1230">
    <property type="entry name" value="Nucleotide cyclase"/>
    <property type="match status" value="2"/>
</dbReference>
<protein>
    <recommendedName>
        <fullName evidence="2">Guanylate cyclase domain-containing protein</fullName>
    </recommendedName>
</protein>
<evidence type="ECO:0000256" key="1">
    <source>
        <dbReference type="SAM" id="MobiDB-lite"/>
    </source>
</evidence>
<comment type="caution">
    <text evidence="3">The sequence shown here is derived from an EMBL/GenBank/DDBJ whole genome shotgun (WGS) entry which is preliminary data.</text>
</comment>
<dbReference type="InParanoid" id="A0A024GQZ8"/>
<dbReference type="InterPro" id="IPR029787">
    <property type="entry name" value="Nucleotide_cyclase"/>
</dbReference>
<dbReference type="GO" id="GO:0009190">
    <property type="term" value="P:cyclic nucleotide biosynthetic process"/>
    <property type="evidence" value="ECO:0007669"/>
    <property type="project" value="InterPro"/>
</dbReference>
<dbReference type="AlphaFoldDB" id="A0A024GQZ8"/>
<evidence type="ECO:0000313" key="3">
    <source>
        <dbReference type="EMBL" id="CCI49158.1"/>
    </source>
</evidence>
<feature type="region of interest" description="Disordered" evidence="1">
    <location>
        <begin position="143"/>
        <end position="165"/>
    </location>
</feature>
<dbReference type="PROSITE" id="PS50125">
    <property type="entry name" value="GUANYLATE_CYCLASE_2"/>
    <property type="match status" value="1"/>
</dbReference>
<feature type="compositionally biased region" description="Polar residues" evidence="1">
    <location>
        <begin position="149"/>
        <end position="165"/>
    </location>
</feature>
<dbReference type="PANTHER" id="PTHR43081:SF1">
    <property type="entry name" value="ADENYLATE CYCLASE, TERMINAL-DIFFERENTIATION SPECIFIC"/>
    <property type="match status" value="1"/>
</dbReference>
<dbReference type="InterPro" id="IPR001054">
    <property type="entry name" value="A/G_cyclase"/>
</dbReference>
<dbReference type="InterPro" id="IPR050697">
    <property type="entry name" value="Adenylyl/Guanylyl_Cyclase_3/4"/>
</dbReference>
<organism evidence="3 4">
    <name type="scientific">Albugo candida</name>
    <dbReference type="NCBI Taxonomy" id="65357"/>
    <lineage>
        <taxon>Eukaryota</taxon>
        <taxon>Sar</taxon>
        <taxon>Stramenopiles</taxon>
        <taxon>Oomycota</taxon>
        <taxon>Peronosporomycetes</taxon>
        <taxon>Albuginales</taxon>
        <taxon>Albuginaceae</taxon>
        <taxon>Albugo</taxon>
    </lineage>
</organism>
<dbReference type="STRING" id="65357.A0A024GQZ8"/>